<dbReference type="Proteomes" id="UP001153269">
    <property type="component" value="Unassembled WGS sequence"/>
</dbReference>
<dbReference type="EMBL" id="CADEAL010003635">
    <property type="protein sequence ID" value="CAB1445378.1"/>
    <property type="molecule type" value="Genomic_DNA"/>
</dbReference>
<comment type="caution">
    <text evidence="1">The sequence shown here is derived from an EMBL/GenBank/DDBJ whole genome shotgun (WGS) entry which is preliminary data.</text>
</comment>
<organism evidence="1 2">
    <name type="scientific">Pleuronectes platessa</name>
    <name type="common">European plaice</name>
    <dbReference type="NCBI Taxonomy" id="8262"/>
    <lineage>
        <taxon>Eukaryota</taxon>
        <taxon>Metazoa</taxon>
        <taxon>Chordata</taxon>
        <taxon>Craniata</taxon>
        <taxon>Vertebrata</taxon>
        <taxon>Euteleostomi</taxon>
        <taxon>Actinopterygii</taxon>
        <taxon>Neopterygii</taxon>
        <taxon>Teleostei</taxon>
        <taxon>Neoteleostei</taxon>
        <taxon>Acanthomorphata</taxon>
        <taxon>Carangaria</taxon>
        <taxon>Pleuronectiformes</taxon>
        <taxon>Pleuronectoidei</taxon>
        <taxon>Pleuronectidae</taxon>
        <taxon>Pleuronectes</taxon>
    </lineage>
</organism>
<reference evidence="1" key="1">
    <citation type="submission" date="2020-03" db="EMBL/GenBank/DDBJ databases">
        <authorList>
            <person name="Weist P."/>
        </authorList>
    </citation>
    <scope>NUCLEOTIDE SEQUENCE</scope>
</reference>
<gene>
    <name evidence="1" type="ORF">PLEPLA_LOCUS33109</name>
</gene>
<accession>A0A9N7YZ91</accession>
<sequence length="271" mass="30048">MHLKNSRTDPHALQDADIIPLSRVRPDDVMCVDTVRSALGAVGLWSREAPTARPLLVKFPLGDKPPYDHEEPAQQRHPGATEPELGLIFIAGKRDTCHHLLQARVLAQSCDGVSLPKMKPNKEARKTWRFIKNDTVPRAPLIQPLQVTVKKLNTSSITSALLGDDTQEMKPSVKTRTEPASRFKYVRFISKKISVTTKHVQSPKTSAHLHLLPVGGTEEEADGTNVLTLTEAERRTGLIGCWETGGEVGWIILRYQALCSLWSPNVKTCES</sequence>
<evidence type="ECO:0000313" key="1">
    <source>
        <dbReference type="EMBL" id="CAB1445378.1"/>
    </source>
</evidence>
<dbReference type="AlphaFoldDB" id="A0A9N7YZ91"/>
<keyword evidence="2" id="KW-1185">Reference proteome</keyword>
<protein>
    <submittedName>
        <fullName evidence="1">Uncharacterized protein</fullName>
    </submittedName>
</protein>
<proteinExistence type="predicted"/>
<name>A0A9N7YZ91_PLEPL</name>
<evidence type="ECO:0000313" key="2">
    <source>
        <dbReference type="Proteomes" id="UP001153269"/>
    </source>
</evidence>